<dbReference type="Proteomes" id="UP001150904">
    <property type="component" value="Unassembled WGS sequence"/>
</dbReference>
<accession>A0A9W9M9D0</accession>
<dbReference type="EMBL" id="JAPQKR010000015">
    <property type="protein sequence ID" value="KAJ5194651.1"/>
    <property type="molecule type" value="Genomic_DNA"/>
</dbReference>
<dbReference type="AlphaFoldDB" id="A0A9W9M9D0"/>
<evidence type="ECO:0000313" key="2">
    <source>
        <dbReference type="EMBL" id="KAJ5194651.1"/>
    </source>
</evidence>
<keyword evidence="1" id="KW-0175">Coiled coil</keyword>
<keyword evidence="3" id="KW-1185">Reference proteome</keyword>
<name>A0A9W9M9D0_9EURO</name>
<dbReference type="GeneID" id="83182452"/>
<sequence>MSSLNSFAEATTTRYRSPIPPNVEIAKTKPAFAQIQNANLGTLVWPENGGYYLKYPDGKVVAIASDRLCSVMDDSYIVLYFNLEREGLQEEAEETLEDLRKAGIDADRLKREASDEIKAGFCVIDPDASVDAGDHSQ</sequence>
<reference evidence="2" key="1">
    <citation type="submission" date="2022-12" db="EMBL/GenBank/DDBJ databases">
        <authorList>
            <person name="Petersen C."/>
        </authorList>
    </citation>
    <scope>NUCLEOTIDE SEQUENCE</scope>
    <source>
        <strain evidence="2">IBT 15544</strain>
    </source>
</reference>
<proteinExistence type="predicted"/>
<evidence type="ECO:0000313" key="3">
    <source>
        <dbReference type="Proteomes" id="UP001150904"/>
    </source>
</evidence>
<organism evidence="2 3">
    <name type="scientific">Penicillium cinerascens</name>
    <dbReference type="NCBI Taxonomy" id="70096"/>
    <lineage>
        <taxon>Eukaryota</taxon>
        <taxon>Fungi</taxon>
        <taxon>Dikarya</taxon>
        <taxon>Ascomycota</taxon>
        <taxon>Pezizomycotina</taxon>
        <taxon>Eurotiomycetes</taxon>
        <taxon>Eurotiomycetidae</taxon>
        <taxon>Eurotiales</taxon>
        <taxon>Aspergillaceae</taxon>
        <taxon>Penicillium</taxon>
    </lineage>
</organism>
<gene>
    <name evidence="2" type="ORF">N7498_008089</name>
</gene>
<dbReference type="RefSeq" id="XP_058305139.1">
    <property type="nucleotide sequence ID" value="XM_058455151.1"/>
</dbReference>
<evidence type="ECO:0000256" key="1">
    <source>
        <dbReference type="SAM" id="Coils"/>
    </source>
</evidence>
<feature type="coiled-coil region" evidence="1">
    <location>
        <begin position="85"/>
        <end position="112"/>
    </location>
</feature>
<protein>
    <submittedName>
        <fullName evidence="2">Uncharacterized protein</fullName>
    </submittedName>
</protein>
<dbReference type="OrthoDB" id="4435242at2759"/>
<reference evidence="2" key="2">
    <citation type="journal article" date="2023" name="IMA Fungus">
        <title>Comparative genomic study of the Penicillium genus elucidates a diverse pangenome and 15 lateral gene transfer events.</title>
        <authorList>
            <person name="Petersen C."/>
            <person name="Sorensen T."/>
            <person name="Nielsen M.R."/>
            <person name="Sondergaard T.E."/>
            <person name="Sorensen J.L."/>
            <person name="Fitzpatrick D.A."/>
            <person name="Frisvad J.C."/>
            <person name="Nielsen K.L."/>
        </authorList>
    </citation>
    <scope>NUCLEOTIDE SEQUENCE</scope>
    <source>
        <strain evidence="2">IBT 15544</strain>
    </source>
</reference>
<comment type="caution">
    <text evidence="2">The sequence shown here is derived from an EMBL/GenBank/DDBJ whole genome shotgun (WGS) entry which is preliminary data.</text>
</comment>